<evidence type="ECO:0000256" key="7">
    <source>
        <dbReference type="ARBA" id="ARBA00051243"/>
    </source>
</evidence>
<dbReference type="GO" id="GO:0005886">
    <property type="term" value="C:plasma membrane"/>
    <property type="evidence" value="ECO:0000318"/>
    <property type="project" value="GO_Central"/>
</dbReference>
<dbReference type="EnsemblMetazoa" id="AGAP010162-RA">
    <property type="protein sequence ID" value="AGAP010162-PA"/>
    <property type="gene ID" value="AGAP010162"/>
</dbReference>
<dbReference type="VEuPathDB" id="VectorBase:AGAP010162"/>
<name>A0A1S4H435_ANOGA</name>
<organism evidence="8 9">
    <name type="scientific">Anopheles gambiae</name>
    <name type="common">African malaria mosquito</name>
    <dbReference type="NCBI Taxonomy" id="7165"/>
    <lineage>
        <taxon>Eukaryota</taxon>
        <taxon>Metazoa</taxon>
        <taxon>Ecdysozoa</taxon>
        <taxon>Arthropoda</taxon>
        <taxon>Hexapoda</taxon>
        <taxon>Insecta</taxon>
        <taxon>Pterygota</taxon>
        <taxon>Neoptera</taxon>
        <taxon>Endopterygota</taxon>
        <taxon>Diptera</taxon>
        <taxon>Nematocera</taxon>
        <taxon>Culicoidea</taxon>
        <taxon>Culicidae</taxon>
        <taxon>Anophelinae</taxon>
        <taxon>Anopheles</taxon>
    </lineage>
</organism>
<comment type="catalytic activity">
    <reaction evidence="7">
        <text>L-tyrosyl-[protein] + ATP = O-phospho-L-tyrosyl-[protein] + ADP + H(+)</text>
        <dbReference type="Rhea" id="RHEA:10596"/>
        <dbReference type="Rhea" id="RHEA-COMP:10136"/>
        <dbReference type="Rhea" id="RHEA-COMP:20101"/>
        <dbReference type="ChEBI" id="CHEBI:15378"/>
        <dbReference type="ChEBI" id="CHEBI:30616"/>
        <dbReference type="ChEBI" id="CHEBI:46858"/>
        <dbReference type="ChEBI" id="CHEBI:61978"/>
        <dbReference type="ChEBI" id="CHEBI:456216"/>
        <dbReference type="EC" id="2.7.10.1"/>
    </reaction>
</comment>
<dbReference type="PANTHER" id="PTHR24416">
    <property type="entry name" value="TYROSINE-PROTEIN KINASE RECEPTOR"/>
    <property type="match status" value="1"/>
</dbReference>
<keyword evidence="9" id="KW-1185">Reference proteome</keyword>
<dbReference type="AlphaFoldDB" id="A0A1S4H435"/>
<evidence type="ECO:0000256" key="5">
    <source>
        <dbReference type="ARBA" id="ARBA00022840"/>
    </source>
</evidence>
<dbReference type="FunCoup" id="A0A1S4H435">
    <property type="interactions" value="6"/>
</dbReference>
<dbReference type="PROSITE" id="PS00107">
    <property type="entry name" value="PROTEIN_KINASE_ATP"/>
    <property type="match status" value="1"/>
</dbReference>
<protein>
    <submittedName>
        <fullName evidence="8">Protein kinase domain-containing protein</fullName>
    </submittedName>
</protein>
<comment type="subcellular location">
    <subcellularLocation>
        <location evidence="1">Membrane</location>
        <topology evidence="1">Single-pass membrane protein</topology>
    </subcellularLocation>
</comment>
<evidence type="ECO:0000256" key="4">
    <source>
        <dbReference type="ARBA" id="ARBA00022777"/>
    </source>
</evidence>
<dbReference type="PANTHER" id="PTHR24416:SF594">
    <property type="entry name" value="PROTEIN KINASE DOMAIN-CONTAINING PROTEIN"/>
    <property type="match status" value="1"/>
</dbReference>
<evidence type="ECO:0000313" key="8">
    <source>
        <dbReference type="EnsemblMetazoa" id="AGAP010162-PA"/>
    </source>
</evidence>
<dbReference type="PROSITE" id="PS50011">
    <property type="entry name" value="PROTEIN_KINASE_DOM"/>
    <property type="match status" value="1"/>
</dbReference>
<dbReference type="RefSeq" id="XP_061512028.1">
    <property type="nucleotide sequence ID" value="XM_061656044.1"/>
</dbReference>
<evidence type="ECO:0000256" key="6">
    <source>
        <dbReference type="ARBA" id="ARBA00023137"/>
    </source>
</evidence>
<keyword evidence="4" id="KW-0418">Kinase</keyword>
<accession>A0A1S4H435</accession>
<dbReference type="FunFam" id="1.10.510.10:FF:000554">
    <property type="entry name" value="Predicted protein"/>
    <property type="match status" value="1"/>
</dbReference>
<evidence type="ECO:0000313" key="9">
    <source>
        <dbReference type="Proteomes" id="UP000007062"/>
    </source>
</evidence>
<keyword evidence="2" id="KW-0808">Transferase</keyword>
<evidence type="ECO:0000256" key="1">
    <source>
        <dbReference type="ARBA" id="ARBA00004167"/>
    </source>
</evidence>
<evidence type="ECO:0000256" key="2">
    <source>
        <dbReference type="ARBA" id="ARBA00022679"/>
    </source>
</evidence>
<dbReference type="VEuPathDB" id="VectorBase:AGAMI1_009797"/>
<dbReference type="KEGG" id="aga:1279581"/>
<proteinExistence type="predicted"/>
<keyword evidence="5" id="KW-0067">ATP-binding</keyword>
<dbReference type="InterPro" id="IPR011009">
    <property type="entry name" value="Kinase-like_dom_sf"/>
</dbReference>
<dbReference type="Gene3D" id="1.10.510.10">
    <property type="entry name" value="Transferase(Phosphotransferase) domain 1"/>
    <property type="match status" value="1"/>
</dbReference>
<dbReference type="GO" id="GO:0043235">
    <property type="term" value="C:receptor complex"/>
    <property type="evidence" value="ECO:0000318"/>
    <property type="project" value="GO_Central"/>
</dbReference>
<dbReference type="GO" id="GO:0004714">
    <property type="term" value="F:transmembrane receptor protein tyrosine kinase activity"/>
    <property type="evidence" value="ECO:0000318"/>
    <property type="project" value="GO_Central"/>
</dbReference>
<dbReference type="SMART" id="SM00219">
    <property type="entry name" value="TyrKc"/>
    <property type="match status" value="1"/>
</dbReference>
<dbReference type="CDD" id="cd00192">
    <property type="entry name" value="PTKc"/>
    <property type="match status" value="1"/>
</dbReference>
<dbReference type="Pfam" id="PF07714">
    <property type="entry name" value="PK_Tyr_Ser-Thr"/>
    <property type="match status" value="1"/>
</dbReference>
<dbReference type="Gene3D" id="3.30.200.20">
    <property type="entry name" value="Phosphorylase Kinase, domain 1"/>
    <property type="match status" value="1"/>
</dbReference>
<reference evidence="8" key="3">
    <citation type="submission" date="2020-05" db="UniProtKB">
        <authorList>
            <consortium name="EnsemblMetazoa"/>
        </authorList>
    </citation>
    <scope>IDENTIFICATION</scope>
    <source>
        <strain evidence="8">PEST</strain>
    </source>
</reference>
<reference evidence="8 9" key="1">
    <citation type="journal article" date="2002" name="Science">
        <title>The genome sequence of the malaria mosquito Anopheles gambiae.</title>
        <authorList>
            <person name="Holt R.A."/>
            <person name="Subramanian G.M."/>
            <person name="Halpern A."/>
            <person name="Sutton G.G."/>
            <person name="Charlab R."/>
            <person name="Nusskern D.R."/>
            <person name="Wincker P."/>
            <person name="Clark A.G."/>
            <person name="Ribeiro J.M."/>
            <person name="Wides R."/>
            <person name="Salzberg S.L."/>
            <person name="Loftus B."/>
            <person name="Yandell M."/>
            <person name="Majoros W.H."/>
            <person name="Rusch D.B."/>
            <person name="Lai Z."/>
            <person name="Kraft C.L."/>
            <person name="Abril J.F."/>
            <person name="Anthouard V."/>
            <person name="Arensburger P."/>
            <person name="Atkinson P.W."/>
            <person name="Baden H."/>
            <person name="de Berardinis V."/>
            <person name="Baldwin D."/>
            <person name="Benes V."/>
            <person name="Biedler J."/>
            <person name="Blass C."/>
            <person name="Bolanos R."/>
            <person name="Boscus D."/>
            <person name="Barnstead M."/>
            <person name="Cai S."/>
            <person name="Center A."/>
            <person name="Chaturverdi K."/>
            <person name="Christophides G.K."/>
            <person name="Chrystal M.A."/>
            <person name="Clamp M."/>
            <person name="Cravchik A."/>
            <person name="Curwen V."/>
            <person name="Dana A."/>
            <person name="Delcher A."/>
            <person name="Dew I."/>
            <person name="Evans C.A."/>
            <person name="Flanigan M."/>
            <person name="Grundschober-Freimoser A."/>
            <person name="Friedli L."/>
            <person name="Gu Z."/>
            <person name="Guan P."/>
            <person name="Guigo R."/>
            <person name="Hillenmeyer M.E."/>
            <person name="Hladun S.L."/>
            <person name="Hogan J.R."/>
            <person name="Hong Y.S."/>
            <person name="Hoover J."/>
            <person name="Jaillon O."/>
            <person name="Ke Z."/>
            <person name="Kodira C."/>
            <person name="Kokoza E."/>
            <person name="Koutsos A."/>
            <person name="Letunic I."/>
            <person name="Levitsky A."/>
            <person name="Liang Y."/>
            <person name="Lin J.J."/>
            <person name="Lobo N.F."/>
            <person name="Lopez J.R."/>
            <person name="Malek J.A."/>
            <person name="McIntosh T.C."/>
            <person name="Meister S."/>
            <person name="Miller J."/>
            <person name="Mobarry C."/>
            <person name="Mongin E."/>
            <person name="Murphy S.D."/>
            <person name="O'Brochta D.A."/>
            <person name="Pfannkoch C."/>
            <person name="Qi R."/>
            <person name="Regier M.A."/>
            <person name="Remington K."/>
            <person name="Shao H."/>
            <person name="Sharakhova M.V."/>
            <person name="Sitter C.D."/>
            <person name="Shetty J."/>
            <person name="Smith T.J."/>
            <person name="Strong R."/>
            <person name="Sun J."/>
            <person name="Thomasova D."/>
            <person name="Ton L.Q."/>
            <person name="Topalis P."/>
            <person name="Tu Z."/>
            <person name="Unger M.F."/>
            <person name="Walenz B."/>
            <person name="Wang A."/>
            <person name="Wang J."/>
            <person name="Wang M."/>
            <person name="Wang X."/>
            <person name="Woodford K.J."/>
            <person name="Wortman J.R."/>
            <person name="Wu M."/>
            <person name="Yao A."/>
            <person name="Zdobnov E.M."/>
            <person name="Zhang H."/>
            <person name="Zhao Q."/>
            <person name="Zhao S."/>
            <person name="Zhu S.C."/>
            <person name="Zhimulev I."/>
            <person name="Coluzzi M."/>
            <person name="della Torre A."/>
            <person name="Roth C.W."/>
            <person name="Louis C."/>
            <person name="Kalush F."/>
            <person name="Mural R.J."/>
            <person name="Myers E.W."/>
            <person name="Adams M.D."/>
            <person name="Smith H.O."/>
            <person name="Broder S."/>
            <person name="Gardner M.J."/>
            <person name="Fraser C.M."/>
            <person name="Birney E."/>
            <person name="Bork P."/>
            <person name="Brey P.T."/>
            <person name="Venter J.C."/>
            <person name="Weissenbach J."/>
            <person name="Kafatos F.C."/>
            <person name="Collins F.H."/>
            <person name="Hoffman S.L."/>
        </authorList>
    </citation>
    <scope>NUCLEOTIDE SEQUENCE [LARGE SCALE GENOMIC DNA]</scope>
    <source>
        <strain evidence="8 9">PEST</strain>
    </source>
</reference>
<sequence>MEVFSKSFNLLLMVFTALNVGKVCATEELYGLMVTPFRSDQHVKLHVWWNSTLPETTDYVVTITHIDSEKCMLKDSPFENHKHIKCAPIVVSAETTEVTIPSDLNGVFKHTCPIQQHCTYSIQVETLNLPTRVTDVIEVPDCVEGLCSCHYAEHLPALLNTSAIIKITTNQLIVSWTLGTFNKTEMPENVNLKAIYLGVRRGTNNDLAWGGQHSSMREIMLPVESNTHSFNINDFIGSKYIFVVQLKVIDTRDCERTAQPILVSLPDAEKRLPNATGGSKGTCTNDTVCNCERLNRFPDFLLGCRHEGSEIIVTWRTLKPVTWRQPSSTDIVQLQLAIRSELTGAILCSVSVDPMATNTHTFFVDEIVPTSSTSFVLTASFIDGNNYCERIIPTYKIPPNLTSTSILVPVICVLVAVITVTVLASILFIYYKRRTKFRWKANNWRGVYVRSSGDHHPQVAMEENRLYIDMDILNARARGDADYLEVPHSCLRIGREIGKGAFGRVFMASAIKLPGFSGPKIVAIKQLKKCSSSDEFDEFLDEITMMKKVGKHPNIVALLGCCTIKEPLTMIMEYVGCGDLLEYLRKIRAKHLAKVHQLDIGAQLENANSGLNTAPGNNIFGPMVKYLDLLHTSSSNSDASYITQTDTTTRPSVTETTYTALSGTMGDEDNNSTIGSCSLEYVLDHKELHNFAKQIAFGMEHLEGLHITHRDLAARNILIDERKTLKISDFGLSRTGIYVNTRNKKVPLRWLSIEAMRDNLYSNKSDVWAFGIVLWEIGTLGGYPYPSVSNHELFAYLQEGKRLERPENCTVDVYDLMLQCWREDPNERPSFQQISKHLQPHKKIYIDFNEIEPTYVFPPTSDQIRLAIANNK</sequence>
<dbReference type="GO" id="GO:0007169">
    <property type="term" value="P:cell surface receptor protein tyrosine kinase signaling pathway"/>
    <property type="evidence" value="ECO:0000318"/>
    <property type="project" value="GO_Central"/>
</dbReference>
<dbReference type="GeneID" id="1279581"/>
<dbReference type="GO" id="GO:0005524">
    <property type="term" value="F:ATP binding"/>
    <property type="evidence" value="ECO:0007669"/>
    <property type="project" value="UniProtKB-UniRule"/>
</dbReference>
<dbReference type="InterPro" id="IPR001245">
    <property type="entry name" value="Ser-Thr/Tyr_kinase_cat_dom"/>
</dbReference>
<dbReference type="EMBL" id="AAAB01008980">
    <property type="status" value="NOT_ANNOTATED_CDS"/>
    <property type="molecule type" value="Genomic_DNA"/>
</dbReference>
<keyword evidence="6" id="KW-0829">Tyrosine-protein kinase</keyword>
<reference evidence="8 9" key="2">
    <citation type="journal article" date="2004" name="Trends Parasitol.">
        <title>The Anopheles gambiae genome: an update.</title>
        <authorList>
            <person name="Mongin E."/>
            <person name="Louis C."/>
            <person name="Holt R.A."/>
            <person name="Birney E."/>
            <person name="Collins F.H."/>
        </authorList>
    </citation>
    <scope>NUCLEOTIDE SEQUENCE [LARGE SCALE GENOMIC DNA]</scope>
    <source>
        <strain evidence="8 9">PEST</strain>
    </source>
</reference>
<dbReference type="InterPro" id="IPR020635">
    <property type="entry name" value="Tyr_kinase_cat_dom"/>
</dbReference>
<evidence type="ECO:0000256" key="3">
    <source>
        <dbReference type="ARBA" id="ARBA00022741"/>
    </source>
</evidence>
<dbReference type="Proteomes" id="UP000007062">
    <property type="component" value="Chromosome 3R"/>
</dbReference>
<dbReference type="SUPFAM" id="SSF56112">
    <property type="entry name" value="Protein kinase-like (PK-like)"/>
    <property type="match status" value="1"/>
</dbReference>
<keyword evidence="3" id="KW-0547">Nucleotide-binding</keyword>
<dbReference type="InterPro" id="IPR000719">
    <property type="entry name" value="Prot_kinase_dom"/>
</dbReference>
<dbReference type="InterPro" id="IPR050122">
    <property type="entry name" value="RTK"/>
</dbReference>
<dbReference type="InParanoid" id="A0A1S4H435"/>
<dbReference type="InterPro" id="IPR017441">
    <property type="entry name" value="Protein_kinase_ATP_BS"/>
</dbReference>
<dbReference type="PROSITE" id="PS00109">
    <property type="entry name" value="PROTEIN_KINASE_TYR"/>
    <property type="match status" value="1"/>
</dbReference>
<dbReference type="InterPro" id="IPR008266">
    <property type="entry name" value="Tyr_kinase_AS"/>
</dbReference>